<organism evidence="9 10">
    <name type="scientific">Batrachochytrium salamandrivorans</name>
    <dbReference type="NCBI Taxonomy" id="1357716"/>
    <lineage>
        <taxon>Eukaryota</taxon>
        <taxon>Fungi</taxon>
        <taxon>Fungi incertae sedis</taxon>
        <taxon>Chytridiomycota</taxon>
        <taxon>Chytridiomycota incertae sedis</taxon>
        <taxon>Chytridiomycetes</taxon>
        <taxon>Rhizophydiales</taxon>
        <taxon>Rhizophydiales incertae sedis</taxon>
        <taxon>Batrachochytrium</taxon>
    </lineage>
</organism>
<protein>
    <recommendedName>
        <fullName evidence="5">UV excision repair protein RAD23</fullName>
    </recommendedName>
</protein>
<feature type="domain" description="UBA" evidence="7">
    <location>
        <begin position="354"/>
        <end position="394"/>
    </location>
</feature>
<dbReference type="PANTHER" id="PTHR10621">
    <property type="entry name" value="UV EXCISION REPAIR PROTEIN RAD23"/>
    <property type="match status" value="1"/>
</dbReference>
<dbReference type="InterPro" id="IPR015940">
    <property type="entry name" value="UBA"/>
</dbReference>
<comment type="caution">
    <text evidence="9">The sequence shown here is derived from an EMBL/GenBank/DDBJ whole genome shotgun (WGS) entry which is preliminary data.</text>
</comment>
<comment type="function">
    <text evidence="5">Multiubiquitin chain receptor involved in modulation of proteasomal degradation. Involved in nucleotide excision repair.</text>
</comment>
<dbReference type="PANTHER" id="PTHR10621:SF0">
    <property type="entry name" value="UV EXCISION REPAIR PROTEIN RAD23"/>
    <property type="match status" value="1"/>
</dbReference>
<reference evidence="9 10" key="1">
    <citation type="submission" date="2021-02" db="EMBL/GenBank/DDBJ databases">
        <title>Variation within the Batrachochytrium salamandrivorans European outbreak.</title>
        <authorList>
            <person name="Kelly M."/>
            <person name="Pasmans F."/>
            <person name="Shea T.P."/>
            <person name="Munoz J.F."/>
            <person name="Carranza S."/>
            <person name="Cuomo C.A."/>
            <person name="Martel A."/>
        </authorList>
    </citation>
    <scope>NUCLEOTIDE SEQUENCE [LARGE SCALE GENOMIC DNA]</scope>
    <source>
        <strain evidence="9 10">AMFP18/2</strain>
    </source>
</reference>
<dbReference type="InterPro" id="IPR009060">
    <property type="entry name" value="UBA-like_sf"/>
</dbReference>
<comment type="similarity">
    <text evidence="5">Belongs to the RAD23 family.</text>
</comment>
<dbReference type="CDD" id="cd01805">
    <property type="entry name" value="Ubl_Rad23"/>
    <property type="match status" value="1"/>
</dbReference>
<feature type="domain" description="Ubiquitin-like" evidence="8">
    <location>
        <begin position="1"/>
        <end position="76"/>
    </location>
</feature>
<comment type="subcellular location">
    <subcellularLocation>
        <location evidence="5">Nucleus</location>
    </subcellularLocation>
    <subcellularLocation>
        <location evidence="5">Cytoplasm</location>
    </subcellularLocation>
</comment>
<sequence>MLLTFKTLQQESFSIDIEPACKIAQVKEAILAAKGFSVSSQKLIHSGKILNDAASIEELKISEKDFIVVMVSKPKAAPSASVATPAPAPAPVAAPVVAAPVVAPVPAAAPVVAPVVAPTTAAAPTASDDIPTTTSTLATGAVYESAVASLVEMGFSHSQVTHAMRAAFNNPNRAAEYLTMGIPDHISRELGAATTPSSATHPTPTTTPAAVAAAAATTTPTATTTASAAPPPSQHINLFEAAAAQARSGSAAAHTLLSRAAGTTGAADPATLAFLRSSPQFQQLRQLVQTQPQLLQPLLQQIGQSNPELLQLLSQNQDQFLQMLNESGDEEMSGDDSAAGGEMAESGQQISVTPEENEAILRLAGLGFDRGLALEAYFACDKNEELAANYLFDNGQGDDWQ</sequence>
<dbReference type="InterPro" id="IPR006636">
    <property type="entry name" value="STI1_HS-bd"/>
</dbReference>
<dbReference type="Gene3D" id="1.10.8.10">
    <property type="entry name" value="DNA helicase RuvA subunit, C-terminal domain"/>
    <property type="match status" value="2"/>
</dbReference>
<evidence type="ECO:0000256" key="6">
    <source>
        <dbReference type="SAM" id="MobiDB-lite"/>
    </source>
</evidence>
<dbReference type="PROSITE" id="PS50053">
    <property type="entry name" value="UBIQUITIN_2"/>
    <property type="match status" value="1"/>
</dbReference>
<dbReference type="InterPro" id="IPR004806">
    <property type="entry name" value="Rad23"/>
</dbReference>
<evidence type="ECO:0000259" key="7">
    <source>
        <dbReference type="PROSITE" id="PS50030"/>
    </source>
</evidence>
<accession>A0ABQ8FB83</accession>
<keyword evidence="1" id="KW-0677">Repeat</keyword>
<dbReference type="SUPFAM" id="SSF46934">
    <property type="entry name" value="UBA-like"/>
    <property type="match status" value="2"/>
</dbReference>
<keyword evidence="4 5" id="KW-0539">Nucleus</keyword>
<dbReference type="InterPro" id="IPR036353">
    <property type="entry name" value="XPC-bd_sf"/>
</dbReference>
<dbReference type="InterPro" id="IPR029071">
    <property type="entry name" value="Ubiquitin-like_domsf"/>
</dbReference>
<gene>
    <name evidence="9" type="ORF">BASA50_006063</name>
</gene>
<keyword evidence="3 5" id="KW-0234">DNA repair</keyword>
<feature type="region of interest" description="Disordered" evidence="6">
    <location>
        <begin position="327"/>
        <end position="352"/>
    </location>
</feature>
<evidence type="ECO:0000256" key="4">
    <source>
        <dbReference type="ARBA" id="ARBA00023242"/>
    </source>
</evidence>
<evidence type="ECO:0000256" key="5">
    <source>
        <dbReference type="RuleBase" id="RU367049"/>
    </source>
</evidence>
<evidence type="ECO:0000256" key="3">
    <source>
        <dbReference type="ARBA" id="ARBA00023204"/>
    </source>
</evidence>
<evidence type="ECO:0000259" key="8">
    <source>
        <dbReference type="PROSITE" id="PS50053"/>
    </source>
</evidence>
<dbReference type="SUPFAM" id="SSF101238">
    <property type="entry name" value="XPC-binding domain"/>
    <property type="match status" value="1"/>
</dbReference>
<dbReference type="EMBL" id="JAFCIX010000312">
    <property type="protein sequence ID" value="KAH6595269.1"/>
    <property type="molecule type" value="Genomic_DNA"/>
</dbReference>
<evidence type="ECO:0000313" key="10">
    <source>
        <dbReference type="Proteomes" id="UP001648503"/>
    </source>
</evidence>
<feature type="domain" description="UBA" evidence="7">
    <location>
        <begin position="141"/>
        <end position="181"/>
    </location>
</feature>
<proteinExistence type="inferred from homology"/>
<dbReference type="Gene3D" id="3.10.20.90">
    <property type="entry name" value="Phosphatidylinositol 3-kinase Catalytic Subunit, Chain A, domain 1"/>
    <property type="match status" value="1"/>
</dbReference>
<dbReference type="PROSITE" id="PS50030">
    <property type="entry name" value="UBA"/>
    <property type="match status" value="2"/>
</dbReference>
<evidence type="ECO:0000313" key="9">
    <source>
        <dbReference type="EMBL" id="KAH6595269.1"/>
    </source>
</evidence>
<keyword evidence="10" id="KW-1185">Reference proteome</keyword>
<keyword evidence="5" id="KW-0963">Cytoplasm</keyword>
<dbReference type="Proteomes" id="UP001648503">
    <property type="component" value="Unassembled WGS sequence"/>
</dbReference>
<dbReference type="NCBIfam" id="TIGR00601">
    <property type="entry name" value="rad23"/>
    <property type="match status" value="1"/>
</dbReference>
<dbReference type="Pfam" id="PF00240">
    <property type="entry name" value="ubiquitin"/>
    <property type="match status" value="1"/>
</dbReference>
<dbReference type="SMART" id="SM00165">
    <property type="entry name" value="UBA"/>
    <property type="match status" value="2"/>
</dbReference>
<dbReference type="SMART" id="SM00213">
    <property type="entry name" value="UBQ"/>
    <property type="match status" value="1"/>
</dbReference>
<dbReference type="SMART" id="SM00727">
    <property type="entry name" value="STI1"/>
    <property type="match status" value="1"/>
</dbReference>
<dbReference type="Gene3D" id="1.10.10.540">
    <property type="entry name" value="XPC-binding domain"/>
    <property type="match status" value="1"/>
</dbReference>
<evidence type="ECO:0000256" key="1">
    <source>
        <dbReference type="ARBA" id="ARBA00022737"/>
    </source>
</evidence>
<dbReference type="InterPro" id="IPR015360">
    <property type="entry name" value="XPC-bd"/>
</dbReference>
<name>A0ABQ8FB83_9FUNG</name>
<dbReference type="Pfam" id="PF09280">
    <property type="entry name" value="XPC-binding"/>
    <property type="match status" value="1"/>
</dbReference>
<dbReference type="Pfam" id="PF00627">
    <property type="entry name" value="UBA"/>
    <property type="match status" value="2"/>
</dbReference>
<keyword evidence="2 5" id="KW-0227">DNA damage</keyword>
<dbReference type="SUPFAM" id="SSF54236">
    <property type="entry name" value="Ubiquitin-like"/>
    <property type="match status" value="1"/>
</dbReference>
<dbReference type="PRINTS" id="PR01839">
    <property type="entry name" value="RAD23PROTEIN"/>
</dbReference>
<evidence type="ECO:0000256" key="2">
    <source>
        <dbReference type="ARBA" id="ARBA00022763"/>
    </source>
</evidence>
<dbReference type="InterPro" id="IPR000626">
    <property type="entry name" value="Ubiquitin-like_dom"/>
</dbReference>